<name>A0A0A9HKL6_ARUDO</name>
<keyword evidence="1" id="KW-0732">Signal</keyword>
<feature type="chain" id="PRO_5002045344" evidence="1">
    <location>
        <begin position="17"/>
        <end position="43"/>
    </location>
</feature>
<sequence>MHMILSSMLFFVLALAFFSSYLTSLTNVSNCFLCNILSQTSPW</sequence>
<evidence type="ECO:0000313" key="2">
    <source>
        <dbReference type="EMBL" id="JAE35401.1"/>
    </source>
</evidence>
<proteinExistence type="predicted"/>
<reference evidence="2" key="1">
    <citation type="submission" date="2014-09" db="EMBL/GenBank/DDBJ databases">
        <authorList>
            <person name="Magalhaes I.L.F."/>
            <person name="Oliveira U."/>
            <person name="Santos F.R."/>
            <person name="Vidigal T.H.D.A."/>
            <person name="Brescovit A.D."/>
            <person name="Santos A.J."/>
        </authorList>
    </citation>
    <scope>NUCLEOTIDE SEQUENCE</scope>
    <source>
        <tissue evidence="2">Shoot tissue taken approximately 20 cm above the soil surface</tissue>
    </source>
</reference>
<dbReference type="AlphaFoldDB" id="A0A0A9HKL6"/>
<accession>A0A0A9HKL6</accession>
<feature type="signal peptide" evidence="1">
    <location>
        <begin position="1"/>
        <end position="16"/>
    </location>
</feature>
<organism evidence="2">
    <name type="scientific">Arundo donax</name>
    <name type="common">Giant reed</name>
    <name type="synonym">Donax arundinaceus</name>
    <dbReference type="NCBI Taxonomy" id="35708"/>
    <lineage>
        <taxon>Eukaryota</taxon>
        <taxon>Viridiplantae</taxon>
        <taxon>Streptophyta</taxon>
        <taxon>Embryophyta</taxon>
        <taxon>Tracheophyta</taxon>
        <taxon>Spermatophyta</taxon>
        <taxon>Magnoliopsida</taxon>
        <taxon>Liliopsida</taxon>
        <taxon>Poales</taxon>
        <taxon>Poaceae</taxon>
        <taxon>PACMAD clade</taxon>
        <taxon>Arundinoideae</taxon>
        <taxon>Arundineae</taxon>
        <taxon>Arundo</taxon>
    </lineage>
</organism>
<protein>
    <submittedName>
        <fullName evidence="2">Uncharacterized protein</fullName>
    </submittedName>
</protein>
<reference evidence="2" key="2">
    <citation type="journal article" date="2015" name="Data Brief">
        <title>Shoot transcriptome of the giant reed, Arundo donax.</title>
        <authorList>
            <person name="Barrero R.A."/>
            <person name="Guerrero F.D."/>
            <person name="Moolhuijzen P."/>
            <person name="Goolsby J.A."/>
            <person name="Tidwell J."/>
            <person name="Bellgard S.E."/>
            <person name="Bellgard M.I."/>
        </authorList>
    </citation>
    <scope>NUCLEOTIDE SEQUENCE</scope>
    <source>
        <tissue evidence="2">Shoot tissue taken approximately 20 cm above the soil surface</tissue>
    </source>
</reference>
<dbReference type="EMBL" id="GBRH01162495">
    <property type="protein sequence ID" value="JAE35401.1"/>
    <property type="molecule type" value="Transcribed_RNA"/>
</dbReference>
<evidence type="ECO:0000256" key="1">
    <source>
        <dbReference type="SAM" id="SignalP"/>
    </source>
</evidence>